<feature type="transmembrane region" description="Helical" evidence="6">
    <location>
        <begin position="131"/>
        <end position="164"/>
    </location>
</feature>
<dbReference type="RefSeq" id="WP_055659758.1">
    <property type="nucleotide sequence ID" value="NZ_CABIXC010000021.1"/>
</dbReference>
<feature type="transmembrane region" description="Helical" evidence="6">
    <location>
        <begin position="297"/>
        <end position="323"/>
    </location>
</feature>
<feature type="transmembrane region" description="Helical" evidence="6">
    <location>
        <begin position="46"/>
        <end position="73"/>
    </location>
</feature>
<dbReference type="Proteomes" id="UP000095651">
    <property type="component" value="Unassembled WGS sequence"/>
</dbReference>
<feature type="transmembrane region" description="Helical" evidence="6">
    <location>
        <begin position="425"/>
        <end position="448"/>
    </location>
</feature>
<evidence type="ECO:0000256" key="3">
    <source>
        <dbReference type="ARBA" id="ARBA00022692"/>
    </source>
</evidence>
<feature type="transmembrane region" description="Helical" evidence="6">
    <location>
        <begin position="218"/>
        <end position="239"/>
    </location>
</feature>
<keyword evidence="4 6" id="KW-1133">Transmembrane helix</keyword>
<dbReference type="PANTHER" id="PTHR10283">
    <property type="entry name" value="SOLUTE CARRIER FAMILY 13 MEMBER"/>
    <property type="match status" value="1"/>
</dbReference>
<reference evidence="8 10" key="1">
    <citation type="submission" date="2015-09" db="EMBL/GenBank/DDBJ databases">
        <authorList>
            <consortium name="Pathogen Informatics"/>
        </authorList>
    </citation>
    <scope>NUCLEOTIDE SEQUENCE [LARGE SCALE GENOMIC DNA]</scope>
    <source>
        <strain evidence="8 10">2789STDY5608850</strain>
    </source>
</reference>
<name>A0A174LB43_9FIRM</name>
<comment type="subcellular location">
    <subcellularLocation>
        <location evidence="1">Membrane</location>
        <topology evidence="1">Multi-pass membrane protein</topology>
    </subcellularLocation>
</comment>
<reference evidence="9 11" key="2">
    <citation type="submission" date="2018-08" db="EMBL/GenBank/DDBJ databases">
        <title>A genome reference for cultivated species of the human gut microbiota.</title>
        <authorList>
            <person name="Zou Y."/>
            <person name="Xue W."/>
            <person name="Luo G."/>
        </authorList>
    </citation>
    <scope>NUCLEOTIDE SEQUENCE [LARGE SCALE GENOMIC DNA]</scope>
    <source>
        <strain evidence="9 11">TF05-11AC</strain>
    </source>
</reference>
<evidence type="ECO:0000256" key="5">
    <source>
        <dbReference type="ARBA" id="ARBA00023136"/>
    </source>
</evidence>
<feature type="transmembrane region" description="Helical" evidence="6">
    <location>
        <begin position="374"/>
        <end position="394"/>
    </location>
</feature>
<feature type="domain" description="Citrate transporter-like" evidence="7">
    <location>
        <begin position="58"/>
        <end position="429"/>
    </location>
</feature>
<feature type="transmembrane region" description="Helical" evidence="6">
    <location>
        <begin position="460"/>
        <end position="482"/>
    </location>
</feature>
<keyword evidence="3 6" id="KW-0812">Transmembrane</keyword>
<dbReference type="EMBL" id="CYZE01000021">
    <property type="protein sequence ID" value="CUP21373.1"/>
    <property type="molecule type" value="Genomic_DNA"/>
</dbReference>
<evidence type="ECO:0000313" key="11">
    <source>
        <dbReference type="Proteomes" id="UP000261257"/>
    </source>
</evidence>
<evidence type="ECO:0000256" key="1">
    <source>
        <dbReference type="ARBA" id="ARBA00004141"/>
    </source>
</evidence>
<evidence type="ECO:0000259" key="7">
    <source>
        <dbReference type="Pfam" id="PF03600"/>
    </source>
</evidence>
<keyword evidence="5 6" id="KW-0472">Membrane</keyword>
<organism evidence="8 10">
    <name type="scientific">Hungatella hathewayi</name>
    <dbReference type="NCBI Taxonomy" id="154046"/>
    <lineage>
        <taxon>Bacteria</taxon>
        <taxon>Bacillati</taxon>
        <taxon>Bacillota</taxon>
        <taxon>Clostridia</taxon>
        <taxon>Lachnospirales</taxon>
        <taxon>Lachnospiraceae</taxon>
        <taxon>Hungatella</taxon>
    </lineage>
</organism>
<dbReference type="AlphaFoldDB" id="A0A174LB43"/>
<evidence type="ECO:0000313" key="9">
    <source>
        <dbReference type="EMBL" id="RGM06915.1"/>
    </source>
</evidence>
<feature type="transmembrane region" description="Helical" evidence="6">
    <location>
        <begin position="16"/>
        <end position="34"/>
    </location>
</feature>
<feature type="transmembrane region" description="Helical" evidence="6">
    <location>
        <begin position="335"/>
        <end position="354"/>
    </location>
</feature>
<evidence type="ECO:0000256" key="6">
    <source>
        <dbReference type="SAM" id="Phobius"/>
    </source>
</evidence>
<feature type="transmembrane region" description="Helical" evidence="6">
    <location>
        <begin position="273"/>
        <end position="291"/>
    </location>
</feature>
<dbReference type="EMBL" id="QSSQ01000004">
    <property type="protein sequence ID" value="RGM06915.1"/>
    <property type="molecule type" value="Genomic_DNA"/>
</dbReference>
<feature type="transmembrane region" description="Helical" evidence="6">
    <location>
        <begin position="176"/>
        <end position="198"/>
    </location>
</feature>
<evidence type="ECO:0000256" key="2">
    <source>
        <dbReference type="ARBA" id="ARBA00022448"/>
    </source>
</evidence>
<evidence type="ECO:0000313" key="10">
    <source>
        <dbReference type="Proteomes" id="UP000095651"/>
    </source>
</evidence>
<keyword evidence="2" id="KW-0813">Transport</keyword>
<dbReference type="Proteomes" id="UP000261257">
    <property type="component" value="Unassembled WGS sequence"/>
</dbReference>
<sequence length="484" mass="52049">MAADLTATEKNRNVKYYINSAVCLIIMFGFGYLPPIAPITVLGMQILGIFLGMVYGWIFVGIAWPSLAGLIALMQTGYMTAGEVIKSSFGEANVVLMFFIFIFCGTFAHYGLSRIIAVWSITRKMVLGRPWVFTFVFLMVMAFLGGVTSATPTIVIGWSLAYVISEQCGFKKGDSYPLILIFGTAFVAQIGDCIIPFKSIPLLVMGVYESLAGHSIPLGPYMLIVILATVLCIIVYLLGAKMIFKPDMSSLTDLDSRSLVGDDGIKMNRVQKVVLFFLVMLMVMMLLPGFFPNSTFFVIAFLKKIGSTGICILLVMLMCLIRIDGAPIIDFKKMVGNVEWNSILLLAAAIPVANAMSNEASGFPAALKAIINPLATNTSAFVFVLLIGLAATLITNVMTNGPVGMILMAAVFAATQSVGMNPTAAVVTVVMCVHISVLFPSGSSTAALINGNEWIGTKRLWKIGPMSCISAWLVISIVAGIFGL</sequence>
<gene>
    <name evidence="8" type="primary">CitT_4</name>
    <name evidence="9" type="ORF">DXC39_07540</name>
    <name evidence="8" type="ORF">ERS852407_05311</name>
</gene>
<proteinExistence type="predicted"/>
<dbReference type="Pfam" id="PF03600">
    <property type="entry name" value="CitMHS"/>
    <property type="match status" value="1"/>
</dbReference>
<dbReference type="InterPro" id="IPR004680">
    <property type="entry name" value="Cit_transptr-like_dom"/>
</dbReference>
<evidence type="ECO:0000256" key="4">
    <source>
        <dbReference type="ARBA" id="ARBA00022989"/>
    </source>
</evidence>
<feature type="transmembrane region" description="Helical" evidence="6">
    <location>
        <begin position="401"/>
        <end position="419"/>
    </location>
</feature>
<dbReference type="GO" id="GO:0005886">
    <property type="term" value="C:plasma membrane"/>
    <property type="evidence" value="ECO:0007669"/>
    <property type="project" value="TreeGrafter"/>
</dbReference>
<accession>A0A174LB43</accession>
<feature type="transmembrane region" description="Helical" evidence="6">
    <location>
        <begin position="94"/>
        <end position="119"/>
    </location>
</feature>
<dbReference type="PANTHER" id="PTHR10283:SF125">
    <property type="entry name" value="MG(2+)_CITRATE COMPLEX SECONDARY TRANSPORTER"/>
    <property type="match status" value="1"/>
</dbReference>
<dbReference type="GO" id="GO:0022857">
    <property type="term" value="F:transmembrane transporter activity"/>
    <property type="evidence" value="ECO:0007669"/>
    <property type="project" value="UniProtKB-ARBA"/>
</dbReference>
<protein>
    <submittedName>
        <fullName evidence="8">Di-and tricarboxylate transporter</fullName>
    </submittedName>
    <submittedName>
        <fullName evidence="9">SLC13 family permease</fullName>
    </submittedName>
</protein>
<evidence type="ECO:0000313" key="8">
    <source>
        <dbReference type="EMBL" id="CUP21373.1"/>
    </source>
</evidence>